<evidence type="ECO:0000256" key="1">
    <source>
        <dbReference type="SAM" id="MobiDB-lite"/>
    </source>
</evidence>
<accession>A0A7K1ULZ4</accession>
<dbReference type="Pfam" id="PF08666">
    <property type="entry name" value="SAF"/>
    <property type="match status" value="1"/>
</dbReference>
<dbReference type="Proteomes" id="UP000460157">
    <property type="component" value="Unassembled WGS sequence"/>
</dbReference>
<dbReference type="SMART" id="SM00858">
    <property type="entry name" value="SAF"/>
    <property type="match status" value="1"/>
</dbReference>
<dbReference type="InterPro" id="IPR031571">
    <property type="entry name" value="RcpC_dom"/>
</dbReference>
<evidence type="ECO:0000313" key="4">
    <source>
        <dbReference type="Proteomes" id="UP000460157"/>
    </source>
</evidence>
<gene>
    <name evidence="3" type="ORF">GNZ21_14310</name>
</gene>
<dbReference type="Pfam" id="PF16976">
    <property type="entry name" value="RcpC"/>
    <property type="match status" value="1"/>
</dbReference>
<dbReference type="InterPro" id="IPR013974">
    <property type="entry name" value="SAF"/>
</dbReference>
<name>A0A7K1ULZ4_9MICC</name>
<comment type="caution">
    <text evidence="3">The sequence shown here is derived from an EMBL/GenBank/DDBJ whole genome shotgun (WGS) entry which is preliminary data.</text>
</comment>
<evidence type="ECO:0000259" key="2">
    <source>
        <dbReference type="SMART" id="SM00858"/>
    </source>
</evidence>
<sequence length="318" mass="34083">MSEAATRGVRRRRPPWPSPVSPPRAHRHQSRSRPFIPDKPPAEKSSRRTRIRQRLIPQDRPRAAHRRRFHRPSRSGGEPPVSQQRQPRRIPRQAPVTKPPRVRRRLRTGGLYRWMRRFRIPLAVLLGVCAAAAALLAGEHSTAETTVAVRVTADVAAGDVLSAAVLEETEIDAAAVPGSHPLQMEDLLGETLAVALPAGALVHQTQLVGPGLLQGRPAGTVAVPVRPADTAIIGLLSPGQRVDVTASSDAPGAQEGSQRIAEAAPVLWIPQDESENWLGASSDARNVVILAVDAATAAQIAEASHSGRLHLTLVSGAD</sequence>
<proteinExistence type="predicted"/>
<organism evidence="3 4">
    <name type="scientific">Nesterenkonia alkaliphila</name>
    <dbReference type="NCBI Taxonomy" id="1463631"/>
    <lineage>
        <taxon>Bacteria</taxon>
        <taxon>Bacillati</taxon>
        <taxon>Actinomycetota</taxon>
        <taxon>Actinomycetes</taxon>
        <taxon>Micrococcales</taxon>
        <taxon>Micrococcaceae</taxon>
        <taxon>Nesterenkonia</taxon>
    </lineage>
</organism>
<dbReference type="AlphaFoldDB" id="A0A7K1ULZ4"/>
<dbReference type="OrthoDB" id="3266392at2"/>
<evidence type="ECO:0000313" key="3">
    <source>
        <dbReference type="EMBL" id="MVT27509.1"/>
    </source>
</evidence>
<feature type="compositionally biased region" description="Basic residues" evidence="1">
    <location>
        <begin position="63"/>
        <end position="73"/>
    </location>
</feature>
<feature type="region of interest" description="Disordered" evidence="1">
    <location>
        <begin position="1"/>
        <end position="103"/>
    </location>
</feature>
<feature type="domain" description="SAF" evidence="2">
    <location>
        <begin position="146"/>
        <end position="208"/>
    </location>
</feature>
<dbReference type="EMBL" id="WRPM01000100">
    <property type="protein sequence ID" value="MVT27509.1"/>
    <property type="molecule type" value="Genomic_DNA"/>
</dbReference>
<dbReference type="RefSeq" id="WP_157325519.1">
    <property type="nucleotide sequence ID" value="NZ_BMFX01000023.1"/>
</dbReference>
<reference evidence="3 4" key="1">
    <citation type="submission" date="2019-12" db="EMBL/GenBank/DDBJ databases">
        <title>Nesterenkonia muleiensis sp. nov., a novel actinobacterium isolated from sap of Populus euphratica.</title>
        <authorList>
            <person name="Wang R."/>
        </authorList>
    </citation>
    <scope>NUCLEOTIDE SEQUENCE [LARGE SCALE GENOMIC DNA]</scope>
    <source>
        <strain evidence="3 4">F10</strain>
    </source>
</reference>
<dbReference type="CDD" id="cd11614">
    <property type="entry name" value="SAF_CpaB_FlgA_like"/>
    <property type="match status" value="1"/>
</dbReference>
<protein>
    <recommendedName>
        <fullName evidence="2">SAF domain-containing protein</fullName>
    </recommendedName>
</protein>
<keyword evidence="4" id="KW-1185">Reference proteome</keyword>